<evidence type="ECO:0000313" key="3">
    <source>
        <dbReference type="Proteomes" id="UP000006852"/>
    </source>
</evidence>
<dbReference type="STRING" id="869209.Tresu_1442"/>
<reference evidence="3" key="2">
    <citation type="submission" date="2011-04" db="EMBL/GenBank/DDBJ databases">
        <title>The complete genome of chromosome of Treponema succinifaciens DSM 2489.</title>
        <authorList>
            <person name="Lucas S."/>
            <person name="Copeland A."/>
            <person name="Lapidus A."/>
            <person name="Bruce D."/>
            <person name="Goodwin L."/>
            <person name="Pitluck S."/>
            <person name="Peters L."/>
            <person name="Kyrpides N."/>
            <person name="Mavromatis K."/>
            <person name="Ivanova N."/>
            <person name="Ovchinnikova G."/>
            <person name="Teshima H."/>
            <person name="Detter J.C."/>
            <person name="Tapia R."/>
            <person name="Han C."/>
            <person name="Land M."/>
            <person name="Hauser L."/>
            <person name="Markowitz V."/>
            <person name="Cheng J.-F."/>
            <person name="Hugenholtz P."/>
            <person name="Woyke T."/>
            <person name="Wu D."/>
            <person name="Gronow S."/>
            <person name="Wellnitz S."/>
            <person name="Brambilla E."/>
            <person name="Klenk H.-P."/>
            <person name="Eisen J.A."/>
        </authorList>
    </citation>
    <scope>NUCLEOTIDE SEQUENCE [LARGE SCALE GENOMIC DNA]</scope>
    <source>
        <strain evidence="3">ATCC 33096 / DSM 2489 / 6091</strain>
    </source>
</reference>
<sequence>MKRIFFIAVFFFCVSLGFSQAEDDVSFDDDLLFSESEDIVVEQSDASEYVSSKQTLKIGTSEYFIPLKFTGHFESDFGYYGTKHNQNSENNEFKNSVYFDLANYIYFMARLDKTLSVRGTTSVKFPPKKDSIKLDELYFDYLIWDRIYITAGKKETTWGYTRLFSGENAYSLYTDTDYEKLTEEEKEQIRQTIEKQGYLYTNILSDSSDTVSGLLRIPFWTGTLSGIILYNGTSTEPEFEDISAAGSLEMTFFHTTFNIFGRKNPKPETGSTPVTVGAEAKRTVFGTDLYFQGIGKLADDHRDISKYVFTGGFYHLWDGRDPNFGLNFEFQNSYNKELEKNSCRIYLDMGLKRLGKNKDMKLGLQWQHIIKSETEDDKSGLVKFGFIKSGLFPNAEWNTGIEVRYHQIDANYENKIYMIRLGSSIQVKMDY</sequence>
<organism evidence="2 3">
    <name type="scientific">Treponema succinifaciens (strain ATCC 33096 / DSM 2489 / 6091)</name>
    <dbReference type="NCBI Taxonomy" id="869209"/>
    <lineage>
        <taxon>Bacteria</taxon>
        <taxon>Pseudomonadati</taxon>
        <taxon>Spirochaetota</taxon>
        <taxon>Spirochaetia</taxon>
        <taxon>Spirochaetales</taxon>
        <taxon>Treponemataceae</taxon>
        <taxon>Treponema</taxon>
    </lineage>
</organism>
<dbReference type="eggNOG" id="ENOG5032CRJ">
    <property type="taxonomic scope" value="Bacteria"/>
</dbReference>
<dbReference type="GeneID" id="302998602"/>
<evidence type="ECO:0000256" key="1">
    <source>
        <dbReference type="SAM" id="SignalP"/>
    </source>
</evidence>
<feature type="signal peptide" evidence="1">
    <location>
        <begin position="1"/>
        <end position="21"/>
    </location>
</feature>
<dbReference type="RefSeq" id="WP_013701627.1">
    <property type="nucleotide sequence ID" value="NC_015385.1"/>
</dbReference>
<feature type="chain" id="PRO_5003284043" description="Phosphate-selective porin O and P" evidence="1">
    <location>
        <begin position="22"/>
        <end position="431"/>
    </location>
</feature>
<accession>F2NS44</accession>
<reference evidence="2 3" key="1">
    <citation type="journal article" date="2011" name="Stand. Genomic Sci.">
        <title>Complete genome sequence of Treponema succinifaciens type strain (6091).</title>
        <authorList>
            <person name="Han C."/>
            <person name="Gronow S."/>
            <person name="Teshima H."/>
            <person name="Lapidus A."/>
            <person name="Nolan M."/>
            <person name="Lucas S."/>
            <person name="Hammon N."/>
            <person name="Deshpande S."/>
            <person name="Cheng J.F."/>
            <person name="Zeytun A."/>
            <person name="Tapia R."/>
            <person name="Goodwin L."/>
            <person name="Pitluck S."/>
            <person name="Liolios K."/>
            <person name="Pagani I."/>
            <person name="Ivanova N."/>
            <person name="Mavromatis K."/>
            <person name="Mikhailova N."/>
            <person name="Huntemann M."/>
            <person name="Pati A."/>
            <person name="Chen A."/>
            <person name="Palaniappan K."/>
            <person name="Land M."/>
            <person name="Hauser L."/>
            <person name="Brambilla E.M."/>
            <person name="Rohde M."/>
            <person name="Goker M."/>
            <person name="Woyke T."/>
            <person name="Bristow J."/>
            <person name="Eisen J.A."/>
            <person name="Markowitz V."/>
            <person name="Hugenholtz P."/>
            <person name="Kyrpides N.C."/>
            <person name="Klenk H.P."/>
            <person name="Detter J.C."/>
        </authorList>
    </citation>
    <scope>NUCLEOTIDE SEQUENCE [LARGE SCALE GENOMIC DNA]</scope>
    <source>
        <strain evidence="3">ATCC 33096 / DSM 2489 / 6091</strain>
    </source>
</reference>
<gene>
    <name evidence="2" type="ordered locus">Tresu_1442</name>
</gene>
<proteinExistence type="predicted"/>
<dbReference type="HOGENOM" id="CLU_636064_0_0_12"/>
<evidence type="ECO:0000313" key="2">
    <source>
        <dbReference type="EMBL" id="AEB14345.1"/>
    </source>
</evidence>
<dbReference type="EMBL" id="CP002631">
    <property type="protein sequence ID" value="AEB14345.1"/>
    <property type="molecule type" value="Genomic_DNA"/>
</dbReference>
<dbReference type="AlphaFoldDB" id="F2NS44"/>
<keyword evidence="1" id="KW-0732">Signal</keyword>
<dbReference type="OrthoDB" id="358080at2"/>
<keyword evidence="3" id="KW-1185">Reference proteome</keyword>
<dbReference type="Proteomes" id="UP000006852">
    <property type="component" value="Chromosome"/>
</dbReference>
<name>F2NS44_TRES6</name>
<evidence type="ECO:0008006" key="4">
    <source>
        <dbReference type="Google" id="ProtNLM"/>
    </source>
</evidence>
<protein>
    <recommendedName>
        <fullName evidence="4">Phosphate-selective porin O and P</fullName>
    </recommendedName>
</protein>
<dbReference type="KEGG" id="tsu:Tresu_1442"/>